<comment type="caution">
    <text evidence="2">The sequence shown here is derived from an EMBL/GenBank/DDBJ whole genome shotgun (WGS) entry which is preliminary data.</text>
</comment>
<reference evidence="2 3" key="1">
    <citation type="submission" date="2024-02" db="EMBL/GenBank/DDBJ databases">
        <title>Discinaceae phylogenomics.</title>
        <authorList>
            <person name="Dirks A.C."/>
            <person name="James T.Y."/>
        </authorList>
    </citation>
    <scope>NUCLEOTIDE SEQUENCE [LARGE SCALE GENOMIC DNA]</scope>
    <source>
        <strain evidence="2 3">ACD0624</strain>
    </source>
</reference>
<evidence type="ECO:0000313" key="3">
    <source>
        <dbReference type="Proteomes" id="UP001447188"/>
    </source>
</evidence>
<evidence type="ECO:0000313" key="2">
    <source>
        <dbReference type="EMBL" id="KAL0636561.1"/>
    </source>
</evidence>
<evidence type="ECO:0000256" key="1">
    <source>
        <dbReference type="SAM" id="MobiDB-lite"/>
    </source>
</evidence>
<feature type="region of interest" description="Disordered" evidence="1">
    <location>
        <begin position="231"/>
        <end position="577"/>
    </location>
</feature>
<feature type="region of interest" description="Disordered" evidence="1">
    <location>
        <begin position="91"/>
        <end position="198"/>
    </location>
</feature>
<feature type="compositionally biased region" description="Low complexity" evidence="1">
    <location>
        <begin position="410"/>
        <end position="421"/>
    </location>
</feature>
<feature type="compositionally biased region" description="Low complexity" evidence="1">
    <location>
        <begin position="463"/>
        <end position="501"/>
    </location>
</feature>
<organism evidence="2 3">
    <name type="scientific">Discina gigas</name>
    <dbReference type="NCBI Taxonomy" id="1032678"/>
    <lineage>
        <taxon>Eukaryota</taxon>
        <taxon>Fungi</taxon>
        <taxon>Dikarya</taxon>
        <taxon>Ascomycota</taxon>
        <taxon>Pezizomycotina</taxon>
        <taxon>Pezizomycetes</taxon>
        <taxon>Pezizales</taxon>
        <taxon>Discinaceae</taxon>
        <taxon>Discina</taxon>
    </lineage>
</organism>
<feature type="compositionally biased region" description="Low complexity" evidence="1">
    <location>
        <begin position="837"/>
        <end position="846"/>
    </location>
</feature>
<dbReference type="EMBL" id="JBBBZM010000048">
    <property type="protein sequence ID" value="KAL0636561.1"/>
    <property type="molecule type" value="Genomic_DNA"/>
</dbReference>
<feature type="compositionally biased region" description="Basic and acidic residues" evidence="1">
    <location>
        <begin position="231"/>
        <end position="241"/>
    </location>
</feature>
<feature type="compositionally biased region" description="Polar residues" evidence="1">
    <location>
        <begin position="267"/>
        <end position="278"/>
    </location>
</feature>
<feature type="region of interest" description="Disordered" evidence="1">
    <location>
        <begin position="818"/>
        <end position="850"/>
    </location>
</feature>
<sequence>MAVAGLCGTAFSLPQIPYYTSRFPQHPQNLGYGGDYPKYWQGEAYSPPQEAASYYSPTISAPEAPSAPLEQRPSFTDRKYPAREAIKYYGGSQFPVNEEEASGEPDKSVQNVKIKNDTPSGDNDKSFTRITKSSGLGGIAKKKKASLEDDEAPAKKSGGLETIADAAIPEFNGAAEAAEDKDKEAEEESEPENWNSFTLGVVSDTLVYHDPYENREGGFERKTNAMDKIEKMMGREYGKKDTKSRRSLGKRDWPEHIQEKALKMMDSASNMQTKGQKTIDNDPAYQESLKAKNPAPEPAPAPKSTFPVAPKSKGPQQASPSKQPQGNQATPSQQKKKPVGSGGGDLVPPGKTGKLGKAKGQSPPPQQQGPRPQSNQNQPDQQRQSPRAQKSAKDPRIPSDPNQPRQPAHKQPNQKQPNQRQPKGDLAHNTGNSKQPQQGNFPSQDLPRKGTKGSGLNTPNQRPQNGQKKPQNTQKKPQTNKKPQQKPQNNLHRRQVAVPAGPGYPPGTTIIRRPYVAPQPAPQPAAAVRNVQPVGTGPTVRQIPDGQIQRQYVPSAPPSFTEKQIQHQYTQPAPPSFQETRIQQQYLQPAPPSFSDVQVQRQYIPSAPPTFAEKQVQHQYPQPAPPSFQETHIQQQYLQPAPPSFSDVQIQRQYVQPAVPAPVPAVVQKTVAVPVPAPVPVSVVQPVQPPVRHVTPSIERTETVHFAAVVHPGQVICPESKPCPQPEYEYREKTVYQPVQRLQEVEVTREGVRAVPKVEAVEVVNHVDVVKEREVERQVVRRPLCESCGEQARPKTLTVCAECREAVDECTCEGDRRADSGSYSRTFSNGREATAYGSPNPVSGPVSGPGGLEAFFRQRMPEHFEH</sequence>
<feature type="compositionally biased region" description="Low complexity" evidence="1">
    <location>
        <begin position="368"/>
        <end position="387"/>
    </location>
</feature>
<gene>
    <name evidence="2" type="ORF">Q9L58_004517</name>
</gene>
<feature type="compositionally biased region" description="Polar residues" evidence="1">
    <location>
        <begin position="314"/>
        <end position="333"/>
    </location>
</feature>
<feature type="compositionally biased region" description="Polar residues" evidence="1">
    <location>
        <begin position="821"/>
        <end position="831"/>
    </location>
</feature>
<feature type="compositionally biased region" description="Basic and acidic residues" evidence="1">
    <location>
        <begin position="249"/>
        <end position="263"/>
    </location>
</feature>
<feature type="compositionally biased region" description="Polar residues" evidence="1">
    <location>
        <begin position="108"/>
        <end position="121"/>
    </location>
</feature>
<protein>
    <submittedName>
        <fullName evidence="2">Uncharacterized protein</fullName>
    </submittedName>
</protein>
<name>A0ABR3GKW5_9PEZI</name>
<proteinExistence type="predicted"/>
<feature type="compositionally biased region" description="Polar residues" evidence="1">
    <location>
        <begin position="429"/>
        <end position="443"/>
    </location>
</feature>
<accession>A0ABR3GKW5</accession>
<feature type="compositionally biased region" description="Polar residues" evidence="1">
    <location>
        <begin position="561"/>
        <end position="577"/>
    </location>
</feature>
<dbReference type="Proteomes" id="UP001447188">
    <property type="component" value="Unassembled WGS sequence"/>
</dbReference>
<keyword evidence="3" id="KW-1185">Reference proteome</keyword>
<feature type="compositionally biased region" description="Low complexity" evidence="1">
    <location>
        <begin position="524"/>
        <end position="534"/>
    </location>
</feature>